<dbReference type="InterPro" id="IPR008930">
    <property type="entry name" value="Terpenoid_cyclase/PrenylTrfase"/>
</dbReference>
<keyword evidence="8" id="KW-0460">Magnesium</keyword>
<dbReference type="SUPFAM" id="SSF48239">
    <property type="entry name" value="Terpenoid cyclases/Protein prenyltransferases"/>
    <property type="match status" value="1"/>
</dbReference>
<dbReference type="GO" id="GO:0000287">
    <property type="term" value="F:magnesium ion binding"/>
    <property type="evidence" value="ECO:0007669"/>
    <property type="project" value="InterPro"/>
</dbReference>
<comment type="cofactor">
    <cofactor evidence="1">
        <name>Mg(2+)</name>
        <dbReference type="ChEBI" id="CHEBI:18420"/>
    </cofactor>
</comment>
<dbReference type="FunFam" id="1.10.600.10:FF:000007">
    <property type="entry name" value="Isoprene synthase, chloroplastic"/>
    <property type="match status" value="1"/>
</dbReference>
<dbReference type="SUPFAM" id="SSF48576">
    <property type="entry name" value="Terpenoid synthases"/>
    <property type="match status" value="1"/>
</dbReference>
<dbReference type="SFLD" id="SFLDG01019">
    <property type="entry name" value="Terpene_Cyclase_Like_1_C_Termi"/>
    <property type="match status" value="1"/>
</dbReference>
<dbReference type="GO" id="GO:0016099">
    <property type="term" value="P:monoterpenoid biosynthetic process"/>
    <property type="evidence" value="ECO:0007669"/>
    <property type="project" value="UniProtKB-ARBA"/>
</dbReference>
<reference evidence="14 15" key="1">
    <citation type="journal article" date="2021" name="Nat. Commun.">
        <title>Incipient diploidization of the medicinal plant Perilla within 10,000 years.</title>
        <authorList>
            <person name="Zhang Y."/>
            <person name="Shen Q."/>
            <person name="Leng L."/>
            <person name="Zhang D."/>
            <person name="Chen S."/>
            <person name="Shi Y."/>
            <person name="Ning Z."/>
            <person name="Chen S."/>
        </authorList>
    </citation>
    <scope>NUCLEOTIDE SEQUENCE [LARGE SCALE GENOMIC DNA]</scope>
    <source>
        <strain evidence="15">cv. PC099</strain>
    </source>
</reference>
<keyword evidence="9" id="KW-0809">Transit peptide</keyword>
<dbReference type="InterPro" id="IPR001906">
    <property type="entry name" value="Terpene_synth_N"/>
</dbReference>
<dbReference type="InterPro" id="IPR008949">
    <property type="entry name" value="Isoprenoid_synthase_dom_sf"/>
</dbReference>
<evidence type="ECO:0000256" key="4">
    <source>
        <dbReference type="ARBA" id="ARBA00011245"/>
    </source>
</evidence>
<evidence type="ECO:0000256" key="10">
    <source>
        <dbReference type="ARBA" id="ARBA00023239"/>
    </source>
</evidence>
<evidence type="ECO:0000256" key="5">
    <source>
        <dbReference type="ARBA" id="ARBA00022528"/>
    </source>
</evidence>
<gene>
    <name evidence="14" type="ORF">C2S53_005058</name>
</gene>
<keyword evidence="6" id="KW-0934">Plastid</keyword>
<keyword evidence="15" id="KW-1185">Reference proteome</keyword>
<comment type="pathway">
    <text evidence="3">Secondary metabolite biosynthesis; terpenoid biosynthesis.</text>
</comment>
<comment type="similarity">
    <text evidence="11">Belongs to the terpene synthase family. Tpsb subfamily.</text>
</comment>
<proteinExistence type="inferred from homology"/>
<dbReference type="Gene3D" id="1.50.10.130">
    <property type="entry name" value="Terpene synthase, N-terminal domain"/>
    <property type="match status" value="1"/>
</dbReference>
<dbReference type="AlphaFoldDB" id="A0AAD4J9T5"/>
<keyword evidence="7" id="KW-0479">Metal-binding</keyword>
<evidence type="ECO:0000313" key="15">
    <source>
        <dbReference type="Proteomes" id="UP001190926"/>
    </source>
</evidence>
<dbReference type="CDD" id="cd00684">
    <property type="entry name" value="Terpene_cyclase_plant_C1"/>
    <property type="match status" value="1"/>
</dbReference>
<dbReference type="Gene3D" id="1.10.600.10">
    <property type="entry name" value="Farnesyl Diphosphate Synthase"/>
    <property type="match status" value="1"/>
</dbReference>
<evidence type="ECO:0000256" key="3">
    <source>
        <dbReference type="ARBA" id="ARBA00004721"/>
    </source>
</evidence>
<evidence type="ECO:0000256" key="1">
    <source>
        <dbReference type="ARBA" id="ARBA00001946"/>
    </source>
</evidence>
<evidence type="ECO:0000259" key="12">
    <source>
        <dbReference type="Pfam" id="PF01397"/>
    </source>
</evidence>
<dbReference type="GO" id="GO:0009507">
    <property type="term" value="C:chloroplast"/>
    <property type="evidence" value="ECO:0007669"/>
    <property type="project" value="UniProtKB-SubCell"/>
</dbReference>
<dbReference type="PANTHER" id="PTHR31225">
    <property type="entry name" value="OS04G0344100 PROTEIN-RELATED"/>
    <property type="match status" value="1"/>
</dbReference>
<dbReference type="Pfam" id="PF01397">
    <property type="entry name" value="Terpene_synth"/>
    <property type="match status" value="1"/>
</dbReference>
<evidence type="ECO:0000313" key="14">
    <source>
        <dbReference type="EMBL" id="KAH6829858.1"/>
    </source>
</evidence>
<evidence type="ECO:0000256" key="8">
    <source>
        <dbReference type="ARBA" id="ARBA00022842"/>
    </source>
</evidence>
<evidence type="ECO:0000256" key="2">
    <source>
        <dbReference type="ARBA" id="ARBA00004229"/>
    </source>
</evidence>
<dbReference type="Proteomes" id="UP001190926">
    <property type="component" value="Unassembled WGS sequence"/>
</dbReference>
<comment type="subunit">
    <text evidence="4">Monomer.</text>
</comment>
<evidence type="ECO:0000256" key="11">
    <source>
        <dbReference type="ARBA" id="ARBA00033744"/>
    </source>
</evidence>
<dbReference type="InterPro" id="IPR036965">
    <property type="entry name" value="Terpene_synth_N_sf"/>
</dbReference>
<name>A0AAD4J9T5_PERFH</name>
<evidence type="ECO:0000256" key="6">
    <source>
        <dbReference type="ARBA" id="ARBA00022640"/>
    </source>
</evidence>
<dbReference type="EMBL" id="SDAM02000103">
    <property type="protein sequence ID" value="KAH6829858.1"/>
    <property type="molecule type" value="Genomic_DNA"/>
</dbReference>
<dbReference type="SFLD" id="SFLDS00005">
    <property type="entry name" value="Isoprenoid_Synthase_Type_I"/>
    <property type="match status" value="1"/>
</dbReference>
<sequence>MLMAATSTKLMVLVDTLERMGLSYHFKTEINDKLKQVYDSIDEEQDYDLFTTALRFRLLRQHQYHVSCNALGKFVDEDNKLMKESLCSDIEGLLSLYEAAHVRIHDEYILDEAEAFTTHHLANMLPELEPHIKEKVQQALDYPLHKSLTIFNLRFHISIYEKDNSRNELLLRLAKLNFNFLQNTYRNELFQLTSWWNKSDIKAKVPYFRDRLVECYLWAMAYNFEPHNSCVRMVITKVYIMFMIVDDTYDNYATLEEIELFTRALERWNMDEIDVLPDCIKDVYEFIMSVTKDFEREAENQEKSFVMPYYIEEMKKVGKGYAQEQKWIMEGEMPSVEEYLMNSRITTLIYISFILFTLGIKAATKENIDWVLTDPKIFLSSTEICRLIDDLASHQSKEGKMMTSVDYYMKDKGVSKQEALSAFAEIIGERWKHLNAEWVNCAIYMEMVPKELVEQFLNFPRACEMTYKNNEDGLADPEKNLGPLIDALLLHPLLI</sequence>
<feature type="domain" description="Terpene synthase N-terminal" evidence="12">
    <location>
        <begin position="7"/>
        <end position="140"/>
    </location>
</feature>
<organism evidence="14 15">
    <name type="scientific">Perilla frutescens var. hirtella</name>
    <name type="common">Perilla citriodora</name>
    <name type="synonym">Perilla setoyensis</name>
    <dbReference type="NCBI Taxonomy" id="608512"/>
    <lineage>
        <taxon>Eukaryota</taxon>
        <taxon>Viridiplantae</taxon>
        <taxon>Streptophyta</taxon>
        <taxon>Embryophyta</taxon>
        <taxon>Tracheophyta</taxon>
        <taxon>Spermatophyta</taxon>
        <taxon>Magnoliopsida</taxon>
        <taxon>eudicotyledons</taxon>
        <taxon>Gunneridae</taxon>
        <taxon>Pentapetalae</taxon>
        <taxon>asterids</taxon>
        <taxon>lamiids</taxon>
        <taxon>Lamiales</taxon>
        <taxon>Lamiaceae</taxon>
        <taxon>Nepetoideae</taxon>
        <taxon>Elsholtzieae</taxon>
        <taxon>Perilla</taxon>
    </lineage>
</organism>
<evidence type="ECO:0000259" key="13">
    <source>
        <dbReference type="Pfam" id="PF03936"/>
    </source>
</evidence>
<dbReference type="PANTHER" id="PTHR31225:SF253">
    <property type="entry name" value="SESQUITERPENE SYNTHASE 31"/>
    <property type="match status" value="1"/>
</dbReference>
<dbReference type="FunFam" id="1.50.10.130:FF:000001">
    <property type="entry name" value="Isoprene synthase, chloroplastic"/>
    <property type="match status" value="1"/>
</dbReference>
<dbReference type="InterPro" id="IPR050148">
    <property type="entry name" value="Terpene_synthase-like"/>
</dbReference>
<keyword evidence="5" id="KW-0150">Chloroplast</keyword>
<comment type="subcellular location">
    <subcellularLocation>
        <location evidence="2">Plastid</location>
        <location evidence="2">Chloroplast</location>
    </subcellularLocation>
</comment>
<evidence type="ECO:0000256" key="7">
    <source>
        <dbReference type="ARBA" id="ARBA00022723"/>
    </source>
</evidence>
<dbReference type="InterPro" id="IPR005630">
    <property type="entry name" value="Terpene_synthase_metal-bd"/>
</dbReference>
<feature type="domain" description="Terpene synthase metal-binding" evidence="13">
    <location>
        <begin position="199"/>
        <end position="432"/>
    </location>
</feature>
<accession>A0AAD4J9T5</accession>
<dbReference type="Pfam" id="PF03936">
    <property type="entry name" value="Terpene_synth_C"/>
    <property type="match status" value="1"/>
</dbReference>
<keyword evidence="10" id="KW-0456">Lyase</keyword>
<protein>
    <submittedName>
        <fullName evidence="14">Uncharacterized protein</fullName>
    </submittedName>
</protein>
<dbReference type="InterPro" id="IPR044814">
    <property type="entry name" value="Terpene_cyclase_plant_C1"/>
</dbReference>
<dbReference type="GO" id="GO:0010333">
    <property type="term" value="F:terpene synthase activity"/>
    <property type="evidence" value="ECO:0007669"/>
    <property type="project" value="InterPro"/>
</dbReference>
<comment type="caution">
    <text evidence="14">The sequence shown here is derived from an EMBL/GenBank/DDBJ whole genome shotgun (WGS) entry which is preliminary data.</text>
</comment>
<evidence type="ECO:0000256" key="9">
    <source>
        <dbReference type="ARBA" id="ARBA00022946"/>
    </source>
</evidence>
<dbReference type="InterPro" id="IPR034741">
    <property type="entry name" value="Terpene_cyclase-like_1_C"/>
</dbReference>
<dbReference type="GO" id="GO:0016102">
    <property type="term" value="P:diterpenoid biosynthetic process"/>
    <property type="evidence" value="ECO:0007669"/>
    <property type="project" value="InterPro"/>
</dbReference>